<evidence type="ECO:0000313" key="2">
    <source>
        <dbReference type="EMBL" id="CAC11513.1"/>
    </source>
</evidence>
<proteinExistence type="predicted"/>
<dbReference type="HOGENOM" id="CLU_1976641_0_0_2"/>
<keyword evidence="1" id="KW-1133">Transmembrane helix</keyword>
<feature type="transmembrane region" description="Helical" evidence="1">
    <location>
        <begin position="82"/>
        <end position="99"/>
    </location>
</feature>
<feature type="transmembrane region" description="Helical" evidence="1">
    <location>
        <begin position="52"/>
        <end position="76"/>
    </location>
</feature>
<organism evidence="2 3">
    <name type="scientific">Thermoplasma acidophilum (strain ATCC 25905 / DSM 1728 / JCM 9062 / NBRC 15155 / AMRC-C165)</name>
    <dbReference type="NCBI Taxonomy" id="273075"/>
    <lineage>
        <taxon>Archaea</taxon>
        <taxon>Methanobacteriati</taxon>
        <taxon>Thermoplasmatota</taxon>
        <taxon>Thermoplasmata</taxon>
        <taxon>Thermoplasmatales</taxon>
        <taxon>Thermoplasmataceae</taxon>
        <taxon>Thermoplasma</taxon>
    </lineage>
</organism>
<evidence type="ECO:0000256" key="1">
    <source>
        <dbReference type="SAM" id="Phobius"/>
    </source>
</evidence>
<dbReference type="Proteomes" id="UP000001024">
    <property type="component" value="Chromosome"/>
</dbReference>
<keyword evidence="1" id="KW-0812">Transmembrane</keyword>
<name>Q9HL62_THEAC</name>
<accession>Q9HL62</accession>
<gene>
    <name evidence="2" type="ordered locus">Ta0369</name>
</gene>
<keyword evidence="3" id="KW-1185">Reference proteome</keyword>
<keyword evidence="1" id="KW-0472">Membrane</keyword>
<sequence>MAISSPPSSIRIFGFLNRRYSISTLLPDFLPITALLGCSYLICANSCLNSRYIFCCIAITDNTGLCPYSAFLALFFSSRNSFTLTASISIISLILYHLLSESLSPAYLPLSQFHDILCRLFALPAY</sequence>
<protein>
    <submittedName>
        <fullName evidence="2">Uncharacterized protein</fullName>
    </submittedName>
</protein>
<dbReference type="InParanoid" id="Q9HL62"/>
<dbReference type="EnsemblBacteria" id="CAC11513">
    <property type="protein sequence ID" value="CAC11513"/>
    <property type="gene ID" value="CAC11513"/>
</dbReference>
<feature type="transmembrane region" description="Helical" evidence="1">
    <location>
        <begin position="20"/>
        <end position="43"/>
    </location>
</feature>
<dbReference type="PaxDb" id="273075-Ta0369"/>
<evidence type="ECO:0000313" key="3">
    <source>
        <dbReference type="Proteomes" id="UP000001024"/>
    </source>
</evidence>
<dbReference type="AlphaFoldDB" id="Q9HL62"/>
<dbReference type="EMBL" id="AL445064">
    <property type="protein sequence ID" value="CAC11513.1"/>
    <property type="molecule type" value="Genomic_DNA"/>
</dbReference>
<dbReference type="KEGG" id="tac:Ta0369"/>
<reference evidence="2 3" key="1">
    <citation type="journal article" date="2000" name="Nature">
        <title>The genome sequence of the thermoacidophilic scavenger Thermoplasma acidophilum.</title>
        <authorList>
            <person name="Ruepp A."/>
            <person name="Graml W."/>
            <person name="Santos-Martinez M.L."/>
            <person name="Koretke K.K."/>
            <person name="Volker C."/>
            <person name="Mewes H.W."/>
            <person name="Frishman D."/>
            <person name="Stocker S."/>
            <person name="Lupas A.N."/>
            <person name="Baumeister W."/>
        </authorList>
    </citation>
    <scope>NUCLEOTIDE SEQUENCE [LARGE SCALE GENOMIC DNA]</scope>
    <source>
        <strain evidence="3">ATCC 25905 / DSM 1728 / JCM 9062 / NBRC 15155 / AMRC-C165</strain>
    </source>
</reference>